<dbReference type="PANTHER" id="PTHR13789">
    <property type="entry name" value="MONOOXYGENASE"/>
    <property type="match status" value="1"/>
</dbReference>
<dbReference type="GO" id="GO:0004497">
    <property type="term" value="F:monooxygenase activity"/>
    <property type="evidence" value="ECO:0007669"/>
    <property type="project" value="UniProtKB-KW"/>
</dbReference>
<dbReference type="PRINTS" id="PR00420">
    <property type="entry name" value="RNGMNOXGNASE"/>
</dbReference>
<feature type="domain" description="FAD-binding" evidence="3">
    <location>
        <begin position="5"/>
        <end position="340"/>
    </location>
</feature>
<dbReference type="Pfam" id="PF01494">
    <property type="entry name" value="FAD_binding_3"/>
    <property type="match status" value="1"/>
</dbReference>
<name>A0A916TUX9_9SPHN</name>
<keyword evidence="2" id="KW-0503">Monooxygenase</keyword>
<dbReference type="InterPro" id="IPR050493">
    <property type="entry name" value="FAD-dep_Monooxygenase_BioMet"/>
</dbReference>
<reference evidence="4" key="1">
    <citation type="journal article" date="2014" name="Int. J. Syst. Evol. Microbiol.">
        <title>Complete genome sequence of Corynebacterium casei LMG S-19264T (=DSM 44701T), isolated from a smear-ripened cheese.</title>
        <authorList>
            <consortium name="US DOE Joint Genome Institute (JGI-PGF)"/>
            <person name="Walter F."/>
            <person name="Albersmeier A."/>
            <person name="Kalinowski J."/>
            <person name="Ruckert C."/>
        </authorList>
    </citation>
    <scope>NUCLEOTIDE SEQUENCE</scope>
    <source>
        <strain evidence="4">CGMCC 1.15095</strain>
    </source>
</reference>
<dbReference type="GO" id="GO:0071949">
    <property type="term" value="F:FAD binding"/>
    <property type="evidence" value="ECO:0007669"/>
    <property type="project" value="InterPro"/>
</dbReference>
<accession>A0A916TUX9</accession>
<evidence type="ECO:0000313" key="5">
    <source>
        <dbReference type="Proteomes" id="UP000608154"/>
    </source>
</evidence>
<evidence type="ECO:0000256" key="1">
    <source>
        <dbReference type="ARBA" id="ARBA00023002"/>
    </source>
</evidence>
<evidence type="ECO:0000256" key="2">
    <source>
        <dbReference type="ARBA" id="ARBA00023033"/>
    </source>
</evidence>
<sequence length="372" mass="40437">MKNLNILIIGGGIGGLTSAIALRRDGHDVTVIEKDPDWSVYGVGIIQQSNVIRAMAELDLLDDYLASGVPFDKVAIYHPDGSLVAEFPLPRLVEGYPASMGIGRPALHKILGDRTIASGAQVHLGVTAAEIEDTGEEVRMSFSDGSSGTFDIVVGADGVYSQTREAIMPNAPSPEFTGQAVWRYNFPRPADLDAMHVYNGPIGAGLVPINAELMYLYVTSPEPSKPRYPHEGLAASMRGKLRDHPAPRIRELAEQITDNDGVVYRPLEGMMLRDDWHVGRVVLLGDAVHATTPHLGQGAGLAIEDSVVLAEEIARYDNPEAAFKAYRDRRFERCRYIVDKSLEICRGQLGEGPLVDNAKVTAEVYQVVAQPI</sequence>
<proteinExistence type="predicted"/>
<keyword evidence="5" id="KW-1185">Reference proteome</keyword>
<keyword evidence="1" id="KW-0560">Oxidoreductase</keyword>
<dbReference type="RefSeq" id="WP_188772827.1">
    <property type="nucleotide sequence ID" value="NZ_BMHK01000035.1"/>
</dbReference>
<dbReference type="SUPFAM" id="SSF51905">
    <property type="entry name" value="FAD/NAD(P)-binding domain"/>
    <property type="match status" value="1"/>
</dbReference>
<reference evidence="4" key="2">
    <citation type="submission" date="2020-09" db="EMBL/GenBank/DDBJ databases">
        <authorList>
            <person name="Sun Q."/>
            <person name="Zhou Y."/>
        </authorList>
    </citation>
    <scope>NUCLEOTIDE SEQUENCE</scope>
    <source>
        <strain evidence="4">CGMCC 1.15095</strain>
    </source>
</reference>
<dbReference type="PANTHER" id="PTHR13789:SF309">
    <property type="entry name" value="PUTATIVE (AFU_ORTHOLOGUE AFUA_6G14510)-RELATED"/>
    <property type="match status" value="1"/>
</dbReference>
<dbReference type="InterPro" id="IPR002938">
    <property type="entry name" value="FAD-bd"/>
</dbReference>
<dbReference type="NCBIfam" id="NF005313">
    <property type="entry name" value="PRK06847.1"/>
    <property type="match status" value="1"/>
</dbReference>
<dbReference type="InterPro" id="IPR036188">
    <property type="entry name" value="FAD/NAD-bd_sf"/>
</dbReference>
<gene>
    <name evidence="4" type="ORF">GCM10011494_34700</name>
</gene>
<evidence type="ECO:0000313" key="4">
    <source>
        <dbReference type="EMBL" id="GGC12902.1"/>
    </source>
</evidence>
<evidence type="ECO:0000259" key="3">
    <source>
        <dbReference type="Pfam" id="PF01494"/>
    </source>
</evidence>
<organism evidence="4 5">
    <name type="scientific">Novosphingobium endophyticum</name>
    <dbReference type="NCBI Taxonomy" id="1955250"/>
    <lineage>
        <taxon>Bacteria</taxon>
        <taxon>Pseudomonadati</taxon>
        <taxon>Pseudomonadota</taxon>
        <taxon>Alphaproteobacteria</taxon>
        <taxon>Sphingomonadales</taxon>
        <taxon>Sphingomonadaceae</taxon>
        <taxon>Novosphingobium</taxon>
    </lineage>
</organism>
<protein>
    <recommendedName>
        <fullName evidence="3">FAD-binding domain-containing protein</fullName>
    </recommendedName>
</protein>
<dbReference type="EMBL" id="BMHK01000035">
    <property type="protein sequence ID" value="GGC12902.1"/>
    <property type="molecule type" value="Genomic_DNA"/>
</dbReference>
<dbReference type="Gene3D" id="3.50.50.60">
    <property type="entry name" value="FAD/NAD(P)-binding domain"/>
    <property type="match status" value="1"/>
</dbReference>
<comment type="caution">
    <text evidence="4">The sequence shown here is derived from an EMBL/GenBank/DDBJ whole genome shotgun (WGS) entry which is preliminary data.</text>
</comment>
<dbReference type="Proteomes" id="UP000608154">
    <property type="component" value="Unassembled WGS sequence"/>
</dbReference>
<dbReference type="AlphaFoldDB" id="A0A916TUX9"/>